<accession>A0A2M7TH34</accession>
<comment type="caution">
    <text evidence="9">The sequence shown here is derived from an EMBL/GenBank/DDBJ whole genome shotgun (WGS) entry which is preliminary data.</text>
</comment>
<protein>
    <recommendedName>
        <fullName evidence="8">Peptidase S8/S53 domain-containing protein</fullName>
    </recommendedName>
</protein>
<keyword evidence="4 5" id="KW-0720">Serine protease</keyword>
<keyword evidence="7" id="KW-1133">Transmembrane helix</keyword>
<dbReference type="InterPro" id="IPR036852">
    <property type="entry name" value="Peptidase_S8/S53_dom_sf"/>
</dbReference>
<name>A0A2M7TH34_UNCKA</name>
<keyword evidence="3 5" id="KW-0378">Hydrolase</keyword>
<dbReference type="PANTHER" id="PTHR43806:SF11">
    <property type="entry name" value="CEREVISIN-RELATED"/>
    <property type="match status" value="1"/>
</dbReference>
<dbReference type="InterPro" id="IPR022398">
    <property type="entry name" value="Peptidase_S8_His-AS"/>
</dbReference>
<dbReference type="PANTHER" id="PTHR43806">
    <property type="entry name" value="PEPTIDASE S8"/>
    <property type="match status" value="1"/>
</dbReference>
<evidence type="ECO:0000256" key="7">
    <source>
        <dbReference type="SAM" id="Phobius"/>
    </source>
</evidence>
<evidence type="ECO:0000256" key="3">
    <source>
        <dbReference type="ARBA" id="ARBA00022801"/>
    </source>
</evidence>
<dbReference type="PROSITE" id="PS00138">
    <property type="entry name" value="SUBTILASE_SER"/>
    <property type="match status" value="1"/>
</dbReference>
<organism evidence="9 10">
    <name type="scientific">candidate division WWE3 bacterium CG_4_10_14_0_2_um_filter_41_14</name>
    <dbReference type="NCBI Taxonomy" id="1975072"/>
    <lineage>
        <taxon>Bacteria</taxon>
        <taxon>Katanobacteria</taxon>
    </lineage>
</organism>
<dbReference type="EMBL" id="PFNL01000136">
    <property type="protein sequence ID" value="PIZ45471.1"/>
    <property type="molecule type" value="Genomic_DNA"/>
</dbReference>
<dbReference type="Proteomes" id="UP000228920">
    <property type="component" value="Unassembled WGS sequence"/>
</dbReference>
<feature type="active site" description="Charge relay system" evidence="5">
    <location>
        <position position="407"/>
    </location>
</feature>
<dbReference type="PROSITE" id="PS00137">
    <property type="entry name" value="SUBTILASE_HIS"/>
    <property type="match status" value="1"/>
</dbReference>
<evidence type="ECO:0000256" key="4">
    <source>
        <dbReference type="ARBA" id="ARBA00022825"/>
    </source>
</evidence>
<keyword evidence="7" id="KW-0812">Transmembrane</keyword>
<dbReference type="Gene3D" id="3.40.50.200">
    <property type="entry name" value="Peptidase S8/S53 domain"/>
    <property type="match status" value="1"/>
</dbReference>
<dbReference type="SUPFAM" id="SSF52743">
    <property type="entry name" value="Subtilisin-like"/>
    <property type="match status" value="1"/>
</dbReference>
<dbReference type="InterPro" id="IPR023828">
    <property type="entry name" value="Peptidase_S8_Ser-AS"/>
</dbReference>
<dbReference type="PRINTS" id="PR00723">
    <property type="entry name" value="SUBTILISIN"/>
</dbReference>
<dbReference type="Gene3D" id="2.60.290.11">
    <property type="entry name" value="TM1070-like"/>
    <property type="match status" value="4"/>
</dbReference>
<feature type="domain" description="Peptidase S8/S53" evidence="8">
    <location>
        <begin position="171"/>
        <end position="439"/>
    </location>
</feature>
<evidence type="ECO:0000313" key="9">
    <source>
        <dbReference type="EMBL" id="PIZ45471.1"/>
    </source>
</evidence>
<sequence>MDSRVKQLTQPWYIHILLYLLVISSYSLFVLGNSHLFAAEITPPPTINITTQQLLDKSKSNNSLHVIATLNIDYKPEGKIKDPQQVMKQRGTIHSQQQNLLKDLPEKTSTSAKLFTYTPQVALTVDEQTLKTLIEDPSIISIQEDIPVPPLLADSTPLINADNVWTSGYTGSGQTVAILDTGVDYAHEFLSEKMVSEACYSSGTSLCPNGLSVDETAGSGVNCDLGTYGCDHGTHVAGIAVGNGDTFSGVAKDADLIAIQIFSQFTGSNCTNYGISSPCALTYTSDQILGLERVYELRSTYNIASVNMSIGGSIYGDYCDTDARKSIIDTLRSVEIATVIASGNDGSSTGISSPACISTAISVGSTTKLDSISSFSNSSAQLDLLAPGSSIYSASAESTYTYKSGTSMATPHVAGAWALLKSKFPSASVSTILSALVNSGVSIYDSRNSLTFPRIDLDNALTSINDLAKTWYLAEGYTGEDFSTYILIQNPNASVAHITVNYLVENGSNVTKTYTISAQKRFTINAVNDIGKDLGFSTKIVSDQPLIVERAMYWGTGGHDSIGTTTPALTWYLTEGFTGSDYETYILLQNPNNTVAHCNVQYFLENGPNTQKTHTIPANKRYTVNAVNEIGAGYGFSTKITCDVPVVTERAMYWGDDGHVSIGTPELATTWYLAEGYTGQDFTTYLLIQNPQTNSTTITVNYLVENGDNVSKEYTVDAQKRFTINAINDIGGGKGFATSITSDENIAVERAMYWPGGGHDSVGSTYKSTQWYLAEGYTGEDFSTYILFQNPNPTPVNITVEFMVENGANITKTYSVDANKRFTISAQNEIGSGLGFSTKIDSSQPIVVERAMYWGTGGHCSKGWSL</sequence>
<dbReference type="Pfam" id="PF00082">
    <property type="entry name" value="Peptidase_S8"/>
    <property type="match status" value="1"/>
</dbReference>
<keyword evidence="7" id="KW-0472">Membrane</keyword>
<evidence type="ECO:0000313" key="10">
    <source>
        <dbReference type="Proteomes" id="UP000228920"/>
    </source>
</evidence>
<feature type="active site" description="Charge relay system" evidence="5">
    <location>
        <position position="180"/>
    </location>
</feature>
<dbReference type="PROSITE" id="PS00136">
    <property type="entry name" value="SUBTILASE_ASP"/>
    <property type="match status" value="1"/>
</dbReference>
<evidence type="ECO:0000256" key="1">
    <source>
        <dbReference type="ARBA" id="ARBA00011073"/>
    </source>
</evidence>
<evidence type="ECO:0000256" key="5">
    <source>
        <dbReference type="PROSITE-ProRule" id="PRU01240"/>
    </source>
</evidence>
<feature type="transmembrane region" description="Helical" evidence="7">
    <location>
        <begin position="12"/>
        <end position="32"/>
    </location>
</feature>
<dbReference type="InterPro" id="IPR023827">
    <property type="entry name" value="Peptidase_S8_Asp-AS"/>
</dbReference>
<evidence type="ECO:0000259" key="8">
    <source>
        <dbReference type="Pfam" id="PF00082"/>
    </source>
</evidence>
<dbReference type="GO" id="GO:0004252">
    <property type="term" value="F:serine-type endopeptidase activity"/>
    <property type="evidence" value="ECO:0007669"/>
    <property type="project" value="UniProtKB-UniRule"/>
</dbReference>
<dbReference type="InterPro" id="IPR050131">
    <property type="entry name" value="Peptidase_S8_subtilisin-like"/>
</dbReference>
<keyword evidence="2 5" id="KW-0645">Protease</keyword>
<evidence type="ECO:0000256" key="6">
    <source>
        <dbReference type="RuleBase" id="RU003355"/>
    </source>
</evidence>
<dbReference type="InterPro" id="IPR036698">
    <property type="entry name" value="TM1070-like_sf"/>
</dbReference>
<dbReference type="GO" id="GO:0006508">
    <property type="term" value="P:proteolysis"/>
    <property type="evidence" value="ECO:0007669"/>
    <property type="project" value="UniProtKB-KW"/>
</dbReference>
<dbReference type="PROSITE" id="PS51892">
    <property type="entry name" value="SUBTILASE"/>
    <property type="match status" value="1"/>
</dbReference>
<dbReference type="AlphaFoldDB" id="A0A2M7TH34"/>
<reference evidence="10" key="1">
    <citation type="submission" date="2017-09" db="EMBL/GenBank/DDBJ databases">
        <title>Depth-based differentiation of microbial function through sediment-hosted aquifers and enrichment of novel symbionts in the deep terrestrial subsurface.</title>
        <authorList>
            <person name="Probst A.J."/>
            <person name="Ladd B."/>
            <person name="Jarett J.K."/>
            <person name="Geller-Mcgrath D.E."/>
            <person name="Sieber C.M.K."/>
            <person name="Emerson J.B."/>
            <person name="Anantharaman K."/>
            <person name="Thomas B.C."/>
            <person name="Malmstrom R."/>
            <person name="Stieglmeier M."/>
            <person name="Klingl A."/>
            <person name="Woyke T."/>
            <person name="Ryan C.M."/>
            <person name="Banfield J.F."/>
        </authorList>
    </citation>
    <scope>NUCLEOTIDE SEQUENCE [LARGE SCALE GENOMIC DNA]</scope>
</reference>
<dbReference type="InterPro" id="IPR015500">
    <property type="entry name" value="Peptidase_S8_subtilisin-rel"/>
</dbReference>
<feature type="active site" description="Charge relay system" evidence="5">
    <location>
        <position position="232"/>
    </location>
</feature>
<gene>
    <name evidence="9" type="ORF">COY32_05260</name>
</gene>
<evidence type="ECO:0000256" key="2">
    <source>
        <dbReference type="ARBA" id="ARBA00022670"/>
    </source>
</evidence>
<dbReference type="InterPro" id="IPR000209">
    <property type="entry name" value="Peptidase_S8/S53_dom"/>
</dbReference>
<comment type="similarity">
    <text evidence="1 5 6">Belongs to the peptidase S8 family.</text>
</comment>
<proteinExistence type="inferred from homology"/>